<comment type="caution">
    <text evidence="1">The sequence shown here is derived from an EMBL/GenBank/DDBJ whole genome shotgun (WGS) entry which is preliminary data.</text>
</comment>
<name>A0A9J5YXQ7_SOLCO</name>
<accession>A0A9J5YXQ7</accession>
<reference evidence="1 2" key="1">
    <citation type="submission" date="2020-09" db="EMBL/GenBank/DDBJ databases">
        <title>De no assembly of potato wild relative species, Solanum commersonii.</title>
        <authorList>
            <person name="Cho K."/>
        </authorList>
    </citation>
    <scope>NUCLEOTIDE SEQUENCE [LARGE SCALE GENOMIC DNA]</scope>
    <source>
        <strain evidence="1">LZ3.2</strain>
        <tissue evidence="1">Leaf</tissue>
    </source>
</reference>
<sequence>MRGLWKYRFLFLLPREQINRRQEVAELDGKQQFSLRLLLIPVTPDIGHHMILLQERVFKLQ</sequence>
<keyword evidence="2" id="KW-1185">Reference proteome</keyword>
<dbReference type="Proteomes" id="UP000824120">
    <property type="component" value="Chromosome 5"/>
</dbReference>
<dbReference type="EMBL" id="JACXVP010000005">
    <property type="protein sequence ID" value="KAG5604605.1"/>
    <property type="molecule type" value="Genomic_DNA"/>
</dbReference>
<protein>
    <submittedName>
        <fullName evidence="1">Uncharacterized protein</fullName>
    </submittedName>
</protein>
<proteinExistence type="predicted"/>
<evidence type="ECO:0000313" key="2">
    <source>
        <dbReference type="Proteomes" id="UP000824120"/>
    </source>
</evidence>
<gene>
    <name evidence="1" type="ORF">H5410_026097</name>
</gene>
<dbReference type="AlphaFoldDB" id="A0A9J5YXQ7"/>
<evidence type="ECO:0000313" key="1">
    <source>
        <dbReference type="EMBL" id="KAG5604605.1"/>
    </source>
</evidence>
<organism evidence="1 2">
    <name type="scientific">Solanum commersonii</name>
    <name type="common">Commerson's wild potato</name>
    <name type="synonym">Commerson's nightshade</name>
    <dbReference type="NCBI Taxonomy" id="4109"/>
    <lineage>
        <taxon>Eukaryota</taxon>
        <taxon>Viridiplantae</taxon>
        <taxon>Streptophyta</taxon>
        <taxon>Embryophyta</taxon>
        <taxon>Tracheophyta</taxon>
        <taxon>Spermatophyta</taxon>
        <taxon>Magnoliopsida</taxon>
        <taxon>eudicotyledons</taxon>
        <taxon>Gunneridae</taxon>
        <taxon>Pentapetalae</taxon>
        <taxon>asterids</taxon>
        <taxon>lamiids</taxon>
        <taxon>Solanales</taxon>
        <taxon>Solanaceae</taxon>
        <taxon>Solanoideae</taxon>
        <taxon>Solaneae</taxon>
        <taxon>Solanum</taxon>
    </lineage>
</organism>